<reference evidence="1" key="1">
    <citation type="submission" date="2021-08" db="EMBL/GenBank/DDBJ databases">
        <title>The first chromosome-level gecko genome reveals the dynamic sex chromosomes of Neotropical dwarf geckos (Sphaerodactylidae: Sphaerodactylus).</title>
        <authorList>
            <person name="Pinto B.J."/>
            <person name="Keating S.E."/>
            <person name="Gamble T."/>
        </authorList>
    </citation>
    <scope>NUCLEOTIDE SEQUENCE</scope>
    <source>
        <strain evidence="1">TG3544</strain>
    </source>
</reference>
<dbReference type="EMBL" id="CM037623">
    <property type="protein sequence ID" value="KAH7988792.1"/>
    <property type="molecule type" value="Genomic_DNA"/>
</dbReference>
<name>A0ACB8E8N7_9SAUR</name>
<accession>A0ACB8E8N7</accession>
<sequence>MHVLLCVVMMVPIALYHYVQELVKLFIPKKKKSLTGEIVLITGAAHGLGREMACAFSKHQCKLVLWDINKQGIEETAEECRKLGAVVHTYVVDCRKREDIYRTAAKVKKDIGDISILINNAGVIATGHLLSIKDEQIQSMFEVNALAHYWTVKAFLPAMLERNHGHIVTVASCAGFAAVPFMVTYASSKHSAIGFHRSLTEELYWLRKDGIKTSCLCPFFINTGFVKDTPTRTFPLLETEHVVNKLMDGILTDQKMIVVPQGFKFFFSIERLLPESVLRFCERAETEWVNKHRNQYQRNNQIS</sequence>
<keyword evidence="2" id="KW-1185">Reference proteome</keyword>
<evidence type="ECO:0000313" key="1">
    <source>
        <dbReference type="EMBL" id="KAH7988792.1"/>
    </source>
</evidence>
<organism evidence="1 2">
    <name type="scientific">Sphaerodactylus townsendi</name>
    <dbReference type="NCBI Taxonomy" id="933632"/>
    <lineage>
        <taxon>Eukaryota</taxon>
        <taxon>Metazoa</taxon>
        <taxon>Chordata</taxon>
        <taxon>Craniata</taxon>
        <taxon>Vertebrata</taxon>
        <taxon>Euteleostomi</taxon>
        <taxon>Lepidosauria</taxon>
        <taxon>Squamata</taxon>
        <taxon>Bifurcata</taxon>
        <taxon>Gekkota</taxon>
        <taxon>Sphaerodactylidae</taxon>
        <taxon>Sphaerodactylus</taxon>
    </lineage>
</organism>
<gene>
    <name evidence="1" type="ORF">K3G42_022151</name>
</gene>
<evidence type="ECO:0000313" key="2">
    <source>
        <dbReference type="Proteomes" id="UP000827872"/>
    </source>
</evidence>
<comment type="caution">
    <text evidence="1">The sequence shown here is derived from an EMBL/GenBank/DDBJ whole genome shotgun (WGS) entry which is preliminary data.</text>
</comment>
<protein>
    <submittedName>
        <fullName evidence="1">Uncharacterized protein</fullName>
    </submittedName>
</protein>
<dbReference type="Proteomes" id="UP000827872">
    <property type="component" value="Linkage Group LG10"/>
</dbReference>
<proteinExistence type="predicted"/>